<evidence type="ECO:0000256" key="3">
    <source>
        <dbReference type="ARBA" id="ARBA00022729"/>
    </source>
</evidence>
<dbReference type="Pfam" id="PF14322">
    <property type="entry name" value="SusD-like_3"/>
    <property type="match status" value="1"/>
</dbReference>
<dbReference type="InterPro" id="IPR033985">
    <property type="entry name" value="SusD-like_N"/>
</dbReference>
<keyword evidence="3 6" id="KW-0732">Signal</keyword>
<evidence type="ECO:0000256" key="1">
    <source>
        <dbReference type="ARBA" id="ARBA00004442"/>
    </source>
</evidence>
<gene>
    <name evidence="9" type="ORF">EKH83_09540</name>
</gene>
<dbReference type="GO" id="GO:0009279">
    <property type="term" value="C:cell outer membrane"/>
    <property type="evidence" value="ECO:0007669"/>
    <property type="project" value="UniProtKB-SubCell"/>
</dbReference>
<evidence type="ECO:0000256" key="4">
    <source>
        <dbReference type="ARBA" id="ARBA00023136"/>
    </source>
</evidence>
<comment type="similarity">
    <text evidence="2">Belongs to the SusD family.</text>
</comment>
<evidence type="ECO:0000313" key="9">
    <source>
        <dbReference type="EMBL" id="RXF70115.1"/>
    </source>
</evidence>
<evidence type="ECO:0000259" key="7">
    <source>
        <dbReference type="Pfam" id="PF07980"/>
    </source>
</evidence>
<dbReference type="Gene3D" id="1.25.40.390">
    <property type="match status" value="2"/>
</dbReference>
<organism evidence="9 10">
    <name type="scientific">Arcticibacter tournemirensis</name>
    <dbReference type="NCBI Taxonomy" id="699437"/>
    <lineage>
        <taxon>Bacteria</taxon>
        <taxon>Pseudomonadati</taxon>
        <taxon>Bacteroidota</taxon>
        <taxon>Sphingobacteriia</taxon>
        <taxon>Sphingobacteriales</taxon>
        <taxon>Sphingobacteriaceae</taxon>
        <taxon>Arcticibacter</taxon>
    </lineage>
</organism>
<evidence type="ECO:0000256" key="6">
    <source>
        <dbReference type="SAM" id="SignalP"/>
    </source>
</evidence>
<dbReference type="InterPro" id="IPR011990">
    <property type="entry name" value="TPR-like_helical_dom_sf"/>
</dbReference>
<feature type="chain" id="PRO_5020618988" evidence="6">
    <location>
        <begin position="22"/>
        <end position="662"/>
    </location>
</feature>
<evidence type="ECO:0000313" key="10">
    <source>
        <dbReference type="Proteomes" id="UP000290848"/>
    </source>
</evidence>
<keyword evidence="5" id="KW-0998">Cell outer membrane</keyword>
<accession>A0A4Q0MAL7</accession>
<protein>
    <submittedName>
        <fullName evidence="9">RagB/SusD family nutrient uptake outer membrane protein</fullName>
    </submittedName>
</protein>
<feature type="domain" description="RagB/SusD" evidence="7">
    <location>
        <begin position="361"/>
        <end position="426"/>
    </location>
</feature>
<sequence>MKKIVIPILMMALISATSCNKFLDTLPSDFVVPEQYYNTEQQLNEALAGVYSSLTTTNTYGLYIPFYYAAGSDEGFYKLSTSVPHPANYNITPAEPKTNNTWKDLYSGINRANNLLANINKPVMSEKNRRVIEGETLFLRAFMYYQLVTNFGDVPLLLTPTVDSRKVNNPATPSKDIYEYILKDMERAKDLVNTYTANGTPVHISKTAIQAMLARVCLKMAGEPLLDVSRYTEARAWADSVIQSGEHSLNPDYKQIFINESADLFDNTTKEVLWEIDFYGNNNDALKLGGRWSIYMGVRNTNAEVGYSYGYQGATAYLYKLYQPGDLRRDWAIAPYSMLSNNSNVKVYLNPTDIYTRTEGKWRREYETISPKNTEFNSTNFPMIRYSDVLLMFAEADNEINGPTLRSYEALNMVRRRGYGLPANVAATSVSVVNTITLATAGNTGYLSTAPVIPVTISGGGGTGATAVASVSATTKKVTAVSVTNPGSGYTSIPVATIGTAWQPNTAYIAGTQVFSGNNLYTVAASGSSTATAPTNTSGSSNASVTGVSFTWAGLKANGTASISTSGVDIGGLSQEGFRDAIREERARELCFEAHRKHDLIRWGIFIPRMKEIGADMTLTMPTALRYAINAYTNVSEKNKLFPIPILELSLNTAMEQSPLWR</sequence>
<comment type="subcellular location">
    <subcellularLocation>
        <location evidence="1">Cell outer membrane</location>
    </subcellularLocation>
</comment>
<evidence type="ECO:0000256" key="5">
    <source>
        <dbReference type="ARBA" id="ARBA00023237"/>
    </source>
</evidence>
<dbReference type="SUPFAM" id="SSF48452">
    <property type="entry name" value="TPR-like"/>
    <property type="match status" value="1"/>
</dbReference>
<keyword evidence="4" id="KW-0472">Membrane</keyword>
<proteinExistence type="inferred from homology"/>
<dbReference type="AlphaFoldDB" id="A0A4Q0MAL7"/>
<dbReference type="PROSITE" id="PS51257">
    <property type="entry name" value="PROKAR_LIPOPROTEIN"/>
    <property type="match status" value="1"/>
</dbReference>
<dbReference type="InterPro" id="IPR012944">
    <property type="entry name" value="SusD_RagB_dom"/>
</dbReference>
<evidence type="ECO:0000259" key="8">
    <source>
        <dbReference type="Pfam" id="PF14322"/>
    </source>
</evidence>
<name>A0A4Q0MAL7_9SPHI</name>
<feature type="domain" description="RagB/SusD" evidence="7">
    <location>
        <begin position="560"/>
        <end position="661"/>
    </location>
</feature>
<feature type="domain" description="SusD-like N-terminal" evidence="8">
    <location>
        <begin position="21"/>
        <end position="218"/>
    </location>
</feature>
<comment type="caution">
    <text evidence="9">The sequence shown here is derived from an EMBL/GenBank/DDBJ whole genome shotgun (WGS) entry which is preliminary data.</text>
</comment>
<dbReference type="RefSeq" id="WP_128769188.1">
    <property type="nucleotide sequence ID" value="NZ_RXOC01000005.1"/>
</dbReference>
<dbReference type="Proteomes" id="UP000290848">
    <property type="component" value="Unassembled WGS sequence"/>
</dbReference>
<reference evidence="9 10" key="1">
    <citation type="submission" date="2018-12" db="EMBL/GenBank/DDBJ databases">
        <title>The Draft Genome Sequence of the Soil Bacterium Pedobacter tournemirensis R1.</title>
        <authorList>
            <person name="He J."/>
        </authorList>
    </citation>
    <scope>NUCLEOTIDE SEQUENCE [LARGE SCALE GENOMIC DNA]</scope>
    <source>
        <strain evidence="9 10">R1</strain>
    </source>
</reference>
<dbReference type="EMBL" id="RXOC01000005">
    <property type="protein sequence ID" value="RXF70115.1"/>
    <property type="molecule type" value="Genomic_DNA"/>
</dbReference>
<feature type="signal peptide" evidence="6">
    <location>
        <begin position="1"/>
        <end position="21"/>
    </location>
</feature>
<evidence type="ECO:0000256" key="2">
    <source>
        <dbReference type="ARBA" id="ARBA00006275"/>
    </source>
</evidence>
<dbReference type="Pfam" id="PF07980">
    <property type="entry name" value="SusD_RagB"/>
    <property type="match status" value="2"/>
</dbReference>